<sequence length="80" mass="9186">MEGKASVCVRFVKEYIRVGRHVVRQPLFYLWLLFLTFMASSWMRGLILSALLAILVPALVMLRIWMEAPSGTDTKDKKDA</sequence>
<proteinExistence type="predicted"/>
<protein>
    <submittedName>
        <fullName evidence="2">Uncharacterized protein</fullName>
    </submittedName>
</protein>
<feature type="transmembrane region" description="Helical" evidence="1">
    <location>
        <begin position="21"/>
        <end position="40"/>
    </location>
</feature>
<evidence type="ECO:0000313" key="2">
    <source>
        <dbReference type="EMBL" id="OHA02846.1"/>
    </source>
</evidence>
<accession>A0A1G2KTV6</accession>
<comment type="caution">
    <text evidence="2">The sequence shown here is derived from an EMBL/GenBank/DDBJ whole genome shotgun (WGS) entry which is preliminary data.</text>
</comment>
<dbReference type="Proteomes" id="UP000177811">
    <property type="component" value="Unassembled WGS sequence"/>
</dbReference>
<evidence type="ECO:0000256" key="1">
    <source>
        <dbReference type="SAM" id="Phobius"/>
    </source>
</evidence>
<feature type="transmembrane region" description="Helical" evidence="1">
    <location>
        <begin position="46"/>
        <end position="65"/>
    </location>
</feature>
<reference evidence="2 3" key="1">
    <citation type="journal article" date="2016" name="Nat. Commun.">
        <title>Thousands of microbial genomes shed light on interconnected biogeochemical processes in an aquifer system.</title>
        <authorList>
            <person name="Anantharaman K."/>
            <person name="Brown C.T."/>
            <person name="Hug L.A."/>
            <person name="Sharon I."/>
            <person name="Castelle C.J."/>
            <person name="Probst A.J."/>
            <person name="Thomas B.C."/>
            <person name="Singh A."/>
            <person name="Wilkins M.J."/>
            <person name="Karaoz U."/>
            <person name="Brodie E.L."/>
            <person name="Williams K.H."/>
            <person name="Hubbard S.S."/>
            <person name="Banfield J.F."/>
        </authorList>
    </citation>
    <scope>NUCLEOTIDE SEQUENCE [LARGE SCALE GENOMIC DNA]</scope>
</reference>
<name>A0A1G2KTV6_9BACT</name>
<keyword evidence="1" id="KW-0812">Transmembrane</keyword>
<dbReference type="EMBL" id="MHQL01000026">
    <property type="protein sequence ID" value="OHA02846.1"/>
    <property type="molecule type" value="Genomic_DNA"/>
</dbReference>
<gene>
    <name evidence="2" type="ORF">A3C16_02905</name>
</gene>
<dbReference type="AlphaFoldDB" id="A0A1G2KTV6"/>
<keyword evidence="1" id="KW-1133">Transmembrane helix</keyword>
<organism evidence="2 3">
    <name type="scientific">Candidatus Sungbacteria bacterium RIFCSPHIGHO2_02_FULL_51_29</name>
    <dbReference type="NCBI Taxonomy" id="1802273"/>
    <lineage>
        <taxon>Bacteria</taxon>
        <taxon>Candidatus Sungiibacteriota</taxon>
    </lineage>
</organism>
<keyword evidence="1" id="KW-0472">Membrane</keyword>
<evidence type="ECO:0000313" key="3">
    <source>
        <dbReference type="Proteomes" id="UP000177811"/>
    </source>
</evidence>